<dbReference type="Proteomes" id="UP000230935">
    <property type="component" value="Unassembled WGS sequence"/>
</dbReference>
<comment type="caution">
    <text evidence="1">The sequence shown here is derived from an EMBL/GenBank/DDBJ whole genome shotgun (WGS) entry which is preliminary data.</text>
</comment>
<accession>A0A2H0W2H3</accession>
<dbReference type="InterPro" id="IPR009409">
    <property type="entry name" value="DUF1059"/>
</dbReference>
<proteinExistence type="predicted"/>
<name>A0A2H0W2H3_9BACT</name>
<dbReference type="Pfam" id="PF06348">
    <property type="entry name" value="DUF1059"/>
    <property type="match status" value="1"/>
</dbReference>
<sequence length="60" mass="6681">MSNRKVADCRKFPSEKNCSLAISGTEDEVLTVAVRHAVNEHGHEDTSELVEQVRKTLADE</sequence>
<dbReference type="AlphaFoldDB" id="A0A2H0W2H3"/>
<organism evidence="1 2">
    <name type="scientific">Candidatus Buchananbacteria bacterium CG10_big_fil_rev_8_21_14_0_10_42_9</name>
    <dbReference type="NCBI Taxonomy" id="1974526"/>
    <lineage>
        <taxon>Bacteria</taxon>
        <taxon>Candidatus Buchananiibacteriota</taxon>
    </lineage>
</organism>
<reference evidence="2" key="1">
    <citation type="submission" date="2017-09" db="EMBL/GenBank/DDBJ databases">
        <title>Depth-based differentiation of microbial function through sediment-hosted aquifers and enrichment of novel symbionts in the deep terrestrial subsurface.</title>
        <authorList>
            <person name="Probst A.J."/>
            <person name="Ladd B."/>
            <person name="Jarett J.K."/>
            <person name="Geller-Mcgrath D.E."/>
            <person name="Sieber C.M.K."/>
            <person name="Emerson J.B."/>
            <person name="Anantharaman K."/>
            <person name="Thomas B.C."/>
            <person name="Malmstrom R."/>
            <person name="Stieglmeier M."/>
            <person name="Klingl A."/>
            <person name="Woyke T."/>
            <person name="Ryan C.M."/>
            <person name="Banfield J.F."/>
        </authorList>
    </citation>
    <scope>NUCLEOTIDE SEQUENCE [LARGE SCALE GENOMIC DNA]</scope>
</reference>
<protein>
    <submittedName>
        <fullName evidence="1">DUF1059 domain-containing protein</fullName>
    </submittedName>
</protein>
<dbReference type="EMBL" id="PEZZ01000002">
    <property type="protein sequence ID" value="PIS05572.1"/>
    <property type="molecule type" value="Genomic_DNA"/>
</dbReference>
<gene>
    <name evidence="1" type="ORF">COT81_00215</name>
</gene>
<evidence type="ECO:0000313" key="2">
    <source>
        <dbReference type="Proteomes" id="UP000230935"/>
    </source>
</evidence>
<evidence type="ECO:0000313" key="1">
    <source>
        <dbReference type="EMBL" id="PIS05572.1"/>
    </source>
</evidence>